<name>A0A6N2RHH8_9ACTO</name>
<dbReference type="InterPro" id="IPR005545">
    <property type="entry name" value="YCII"/>
</dbReference>
<organism evidence="3">
    <name type="scientific">Schaalia odontolytica</name>
    <dbReference type="NCBI Taxonomy" id="1660"/>
    <lineage>
        <taxon>Bacteria</taxon>
        <taxon>Bacillati</taxon>
        <taxon>Actinomycetota</taxon>
        <taxon>Actinomycetes</taxon>
        <taxon>Actinomycetales</taxon>
        <taxon>Actinomycetaceae</taxon>
        <taxon>Schaalia</taxon>
    </lineage>
</organism>
<dbReference type="EMBL" id="CACRSM010000002">
    <property type="protein sequence ID" value="VYS79130.1"/>
    <property type="molecule type" value="Genomic_DNA"/>
</dbReference>
<dbReference type="AlphaFoldDB" id="A0A6N2RHH8"/>
<evidence type="ECO:0000259" key="2">
    <source>
        <dbReference type="Pfam" id="PF03795"/>
    </source>
</evidence>
<comment type="similarity">
    <text evidence="1">Belongs to the YciI family.</text>
</comment>
<proteinExistence type="inferred from homology"/>
<feature type="domain" description="YCII-related" evidence="2">
    <location>
        <begin position="8"/>
        <end position="86"/>
    </location>
</feature>
<accession>A0A6N2RHH8</accession>
<reference evidence="3" key="1">
    <citation type="submission" date="2019-11" db="EMBL/GenBank/DDBJ databases">
        <authorList>
            <person name="Feng L."/>
        </authorList>
    </citation>
    <scope>NUCLEOTIDE SEQUENCE</scope>
    <source>
        <strain evidence="3">AodontolyticusLFYP35</strain>
    </source>
</reference>
<evidence type="ECO:0000313" key="3">
    <source>
        <dbReference type="EMBL" id="VYS79130.1"/>
    </source>
</evidence>
<protein>
    <submittedName>
        <fullName evidence="3">YciI-like protein</fullName>
    </submittedName>
</protein>
<dbReference type="InterPro" id="IPR011008">
    <property type="entry name" value="Dimeric_a/b-barrel"/>
</dbReference>
<dbReference type="Gene3D" id="3.30.70.1060">
    <property type="entry name" value="Dimeric alpha+beta barrel"/>
    <property type="match status" value="1"/>
</dbReference>
<dbReference type="Pfam" id="PF03795">
    <property type="entry name" value="YCII"/>
    <property type="match status" value="1"/>
</dbReference>
<dbReference type="SUPFAM" id="SSF54909">
    <property type="entry name" value="Dimeric alpha+beta barrel"/>
    <property type="match status" value="1"/>
</dbReference>
<evidence type="ECO:0000256" key="1">
    <source>
        <dbReference type="ARBA" id="ARBA00007689"/>
    </source>
</evidence>
<sequence>MKVFTVEYHYVTDRDEEMAEVRPTHRAFNGDLAAQGRLIAAGPYTGTHDALIIVRAEDAASALELLETDPFNQAGFIAERIPREWNPVIGIIPAEG</sequence>
<gene>
    <name evidence="3" type="ORF">AOLFYP35_00316</name>
</gene>